<comment type="caution">
    <text evidence="2">The sequence shown here is derived from an EMBL/GenBank/DDBJ whole genome shotgun (WGS) entry which is preliminary data.</text>
</comment>
<name>A0A9N9HHL4_9GLOM</name>
<accession>A0A9N9HHL4</accession>
<gene>
    <name evidence="2" type="ORF">AMORRO_LOCUS11674</name>
</gene>
<feature type="non-terminal residue" evidence="2">
    <location>
        <position position="76"/>
    </location>
</feature>
<proteinExistence type="predicted"/>
<sequence length="76" mass="8826">MENVDQTKNSHTHSRLEYNTRFGSRTPSLVEDRACVRAKTRSVLRIPGHLFNHDANGLRKASLPFEKLMGYYGHRR</sequence>
<feature type="region of interest" description="Disordered" evidence="1">
    <location>
        <begin position="1"/>
        <end position="23"/>
    </location>
</feature>
<keyword evidence="3" id="KW-1185">Reference proteome</keyword>
<dbReference type="AlphaFoldDB" id="A0A9N9HHL4"/>
<dbReference type="EMBL" id="CAJVPV010015448">
    <property type="protein sequence ID" value="CAG8691986.1"/>
    <property type="molecule type" value="Genomic_DNA"/>
</dbReference>
<dbReference type="Proteomes" id="UP000789342">
    <property type="component" value="Unassembled WGS sequence"/>
</dbReference>
<reference evidence="2" key="1">
    <citation type="submission" date="2021-06" db="EMBL/GenBank/DDBJ databases">
        <authorList>
            <person name="Kallberg Y."/>
            <person name="Tangrot J."/>
            <person name="Rosling A."/>
        </authorList>
    </citation>
    <scope>NUCLEOTIDE SEQUENCE</scope>
    <source>
        <strain evidence="2">CL551</strain>
    </source>
</reference>
<protein>
    <submittedName>
        <fullName evidence="2">6074_t:CDS:1</fullName>
    </submittedName>
</protein>
<evidence type="ECO:0000313" key="3">
    <source>
        <dbReference type="Proteomes" id="UP000789342"/>
    </source>
</evidence>
<evidence type="ECO:0000256" key="1">
    <source>
        <dbReference type="SAM" id="MobiDB-lite"/>
    </source>
</evidence>
<evidence type="ECO:0000313" key="2">
    <source>
        <dbReference type="EMBL" id="CAG8691986.1"/>
    </source>
</evidence>
<organism evidence="2 3">
    <name type="scientific">Acaulospora morrowiae</name>
    <dbReference type="NCBI Taxonomy" id="94023"/>
    <lineage>
        <taxon>Eukaryota</taxon>
        <taxon>Fungi</taxon>
        <taxon>Fungi incertae sedis</taxon>
        <taxon>Mucoromycota</taxon>
        <taxon>Glomeromycotina</taxon>
        <taxon>Glomeromycetes</taxon>
        <taxon>Diversisporales</taxon>
        <taxon>Acaulosporaceae</taxon>
        <taxon>Acaulospora</taxon>
    </lineage>
</organism>